<name>A0A512BAN2_9BACT</name>
<comment type="caution">
    <text evidence="3">The sequence shown here is derived from an EMBL/GenBank/DDBJ whole genome shotgun (WGS) entry which is preliminary data.</text>
</comment>
<dbReference type="Gene3D" id="2.30.42.10">
    <property type="match status" value="1"/>
</dbReference>
<dbReference type="SMART" id="SM00228">
    <property type="entry name" value="PDZ"/>
    <property type="match status" value="1"/>
</dbReference>
<reference evidence="3 4" key="1">
    <citation type="submission" date="2019-07" db="EMBL/GenBank/DDBJ databases">
        <title>Whole genome shotgun sequence of Segetibacter aerophilus NBRC 106135.</title>
        <authorList>
            <person name="Hosoyama A."/>
            <person name="Uohara A."/>
            <person name="Ohji S."/>
            <person name="Ichikawa N."/>
        </authorList>
    </citation>
    <scope>NUCLEOTIDE SEQUENCE [LARGE SCALE GENOMIC DNA]</scope>
    <source>
        <strain evidence="3 4">NBRC 106135</strain>
    </source>
</reference>
<feature type="signal peptide" evidence="1">
    <location>
        <begin position="1"/>
        <end position="30"/>
    </location>
</feature>
<dbReference type="Pfam" id="PF13650">
    <property type="entry name" value="Asp_protease_2"/>
    <property type="match status" value="2"/>
</dbReference>
<dbReference type="RefSeq" id="WP_147203104.1">
    <property type="nucleotide sequence ID" value="NZ_BJYT01000005.1"/>
</dbReference>
<dbReference type="InterPro" id="IPR021109">
    <property type="entry name" value="Peptidase_aspartic_dom_sf"/>
</dbReference>
<dbReference type="SUPFAM" id="SSF50630">
    <property type="entry name" value="Acid proteases"/>
    <property type="match status" value="1"/>
</dbReference>
<proteinExistence type="predicted"/>
<dbReference type="InterPro" id="IPR036034">
    <property type="entry name" value="PDZ_sf"/>
</dbReference>
<dbReference type="InterPro" id="IPR001478">
    <property type="entry name" value="PDZ"/>
</dbReference>
<feature type="domain" description="PDZ" evidence="2">
    <location>
        <begin position="309"/>
        <end position="393"/>
    </location>
</feature>
<organism evidence="3 4">
    <name type="scientific">Segetibacter aerophilus</name>
    <dbReference type="NCBI Taxonomy" id="670293"/>
    <lineage>
        <taxon>Bacteria</taxon>
        <taxon>Pseudomonadati</taxon>
        <taxon>Bacteroidota</taxon>
        <taxon>Chitinophagia</taxon>
        <taxon>Chitinophagales</taxon>
        <taxon>Chitinophagaceae</taxon>
        <taxon>Segetibacter</taxon>
    </lineage>
</organism>
<keyword evidence="1" id="KW-0732">Signal</keyword>
<evidence type="ECO:0000313" key="3">
    <source>
        <dbReference type="EMBL" id="GEO09003.1"/>
    </source>
</evidence>
<gene>
    <name evidence="3" type="ORF">SAE01_14990</name>
</gene>
<dbReference type="AlphaFoldDB" id="A0A512BAN2"/>
<sequence length="406" mass="45619">MISNTLYKTFFVRLLCITATALFTSFSAYSKNETESSKAELLTKFPFILTNRGIIIIKGQFGSFPDTLNFILDTGSGGISIDSATAQRFNLTPTISEETLKGLAQKKTAEFIIDQKLRLPRLQINHLNFHVNDYSFLTEAHNIKIHGVIGYSFLKAYIVKLNYDQFMIEVWKPGSIAYPKEGYVLKTRPNKLAAIDATLRDNRKIDSKFYFDTGADMCFMLPDKFIKDSSVLNNNKKIFTSGAEGLGGKKEMMLTTVEEVHIGPYSLKKVPTYIFDDTYNVSNYPATGGIIGNELMARFNVIINYPNNEIHIAPNNTFNQPFNYSYVGCSLLVENGKTIIKDIVKDSPAHVAGLKDNDIIYGINNNFKNDIEEYKMLLSKTGAKLKVFLLRGNQVTSTIVEVKSIL</sequence>
<evidence type="ECO:0000256" key="1">
    <source>
        <dbReference type="SAM" id="SignalP"/>
    </source>
</evidence>
<dbReference type="EMBL" id="BJYT01000005">
    <property type="protein sequence ID" value="GEO09003.1"/>
    <property type="molecule type" value="Genomic_DNA"/>
</dbReference>
<accession>A0A512BAN2</accession>
<protein>
    <recommendedName>
        <fullName evidence="2">PDZ domain-containing protein</fullName>
    </recommendedName>
</protein>
<dbReference type="Gene3D" id="2.40.70.10">
    <property type="entry name" value="Acid Proteases"/>
    <property type="match status" value="2"/>
</dbReference>
<feature type="chain" id="PRO_5022179161" description="PDZ domain-containing protein" evidence="1">
    <location>
        <begin position="31"/>
        <end position="406"/>
    </location>
</feature>
<dbReference type="PROSITE" id="PS50106">
    <property type="entry name" value="PDZ"/>
    <property type="match status" value="1"/>
</dbReference>
<dbReference type="OrthoDB" id="3521766at2"/>
<evidence type="ECO:0000313" key="4">
    <source>
        <dbReference type="Proteomes" id="UP000321513"/>
    </source>
</evidence>
<dbReference type="SUPFAM" id="SSF50156">
    <property type="entry name" value="PDZ domain-like"/>
    <property type="match status" value="1"/>
</dbReference>
<evidence type="ECO:0000259" key="2">
    <source>
        <dbReference type="PROSITE" id="PS50106"/>
    </source>
</evidence>
<dbReference type="Proteomes" id="UP000321513">
    <property type="component" value="Unassembled WGS sequence"/>
</dbReference>
<keyword evidence="4" id="KW-1185">Reference proteome</keyword>